<keyword evidence="2" id="KW-1185">Reference proteome</keyword>
<sequence length="210" mass="23828">MNEMETTVCPWCQTEIVWDEELGPEEECPYCNNPLSAIPDQEEPDTTADALQTGNQKEDLPKVNLEGYRTVNVTLTEEEELLQERAAAEVTEEDYDQLWEDETDTLLPTARVLDQYEDSGVDLAKYSDAVQSILDLQEEAPECPNCREFLLHTGVQTVTRDSFTKIQSVMPPLEAPFGLNIYVCPSCFHTTQSLASEDRLRMVKRLSQSK</sequence>
<gene>
    <name evidence="1" type="ORF">QPK24_07170</name>
</gene>
<evidence type="ECO:0000313" key="2">
    <source>
        <dbReference type="Proteomes" id="UP001236415"/>
    </source>
</evidence>
<dbReference type="Proteomes" id="UP001236415">
    <property type="component" value="Chromosome"/>
</dbReference>
<organism evidence="1 2">
    <name type="scientific">Paenibacillus polygoni</name>
    <dbReference type="NCBI Taxonomy" id="3050112"/>
    <lineage>
        <taxon>Bacteria</taxon>
        <taxon>Bacillati</taxon>
        <taxon>Bacillota</taxon>
        <taxon>Bacilli</taxon>
        <taxon>Bacillales</taxon>
        <taxon>Paenibacillaceae</taxon>
        <taxon>Paenibacillus</taxon>
    </lineage>
</organism>
<proteinExistence type="predicted"/>
<evidence type="ECO:0000313" key="1">
    <source>
        <dbReference type="EMBL" id="WIV20462.1"/>
    </source>
</evidence>
<dbReference type="EMBL" id="CP127162">
    <property type="protein sequence ID" value="WIV20462.1"/>
    <property type="molecule type" value="Genomic_DNA"/>
</dbReference>
<dbReference type="RefSeq" id="WP_285747415.1">
    <property type="nucleotide sequence ID" value="NZ_CP127162.1"/>
</dbReference>
<name>A0ABY8X4N2_9BACL</name>
<protein>
    <submittedName>
        <fullName evidence="1">Uncharacterized protein</fullName>
    </submittedName>
</protein>
<reference evidence="1 2" key="1">
    <citation type="submission" date="2023-06" db="EMBL/GenBank/DDBJ databases">
        <title>Paenibacillus polygonum sp. nov., an endophytic bacterium, isolated from Polygonum lapathifolium L. in Nanji Wetland National Nature Reserve, South of Poyang Lake, Jiangxi Province, China.</title>
        <authorList>
            <person name="Yu Z."/>
        </authorList>
    </citation>
    <scope>NUCLEOTIDE SEQUENCE [LARGE SCALE GENOMIC DNA]</scope>
    <source>
        <strain evidence="1 2">C31</strain>
    </source>
</reference>
<accession>A0ABY8X4N2</accession>